<dbReference type="InterPro" id="IPR005467">
    <property type="entry name" value="His_kinase_dom"/>
</dbReference>
<organism evidence="19 20">
    <name type="scientific">Desulfurispira natronophila</name>
    <dbReference type="NCBI Taxonomy" id="682562"/>
    <lineage>
        <taxon>Bacteria</taxon>
        <taxon>Pseudomonadati</taxon>
        <taxon>Chrysiogenota</taxon>
        <taxon>Chrysiogenia</taxon>
        <taxon>Chrysiogenales</taxon>
        <taxon>Chrysiogenaceae</taxon>
        <taxon>Desulfurispira</taxon>
    </lineage>
</organism>
<dbReference type="PROSITE" id="PS50109">
    <property type="entry name" value="HIS_KIN"/>
    <property type="match status" value="1"/>
</dbReference>
<dbReference type="EC" id="2.7.13.3" evidence="3"/>
<feature type="domain" description="HAMP" evidence="18">
    <location>
        <begin position="211"/>
        <end position="264"/>
    </location>
</feature>
<keyword evidence="4" id="KW-1003">Cell membrane</keyword>
<feature type="coiled-coil region" evidence="15">
    <location>
        <begin position="252"/>
        <end position="279"/>
    </location>
</feature>
<evidence type="ECO:0000256" key="10">
    <source>
        <dbReference type="ARBA" id="ARBA00022840"/>
    </source>
</evidence>
<evidence type="ECO:0000256" key="7">
    <source>
        <dbReference type="ARBA" id="ARBA00022692"/>
    </source>
</evidence>
<dbReference type="InterPro" id="IPR033480">
    <property type="entry name" value="sCache_2"/>
</dbReference>
<dbReference type="Gene3D" id="1.10.8.500">
    <property type="entry name" value="HAMP domain in histidine kinase"/>
    <property type="match status" value="1"/>
</dbReference>
<keyword evidence="9 19" id="KW-0418">Kinase</keyword>
<evidence type="ECO:0000256" key="8">
    <source>
        <dbReference type="ARBA" id="ARBA00022741"/>
    </source>
</evidence>
<keyword evidence="11 16" id="KW-1133">Transmembrane helix</keyword>
<evidence type="ECO:0000256" key="14">
    <source>
        <dbReference type="ARBA" id="ARBA00023306"/>
    </source>
</evidence>
<accession>A0A7W7Y4M4</accession>
<dbReference type="SUPFAM" id="SSF55874">
    <property type="entry name" value="ATPase domain of HSP90 chaperone/DNA topoisomerase II/histidine kinase"/>
    <property type="match status" value="1"/>
</dbReference>
<keyword evidence="6" id="KW-0808">Transferase</keyword>
<evidence type="ECO:0000313" key="20">
    <source>
        <dbReference type="Proteomes" id="UP000528322"/>
    </source>
</evidence>
<keyword evidence="5" id="KW-0597">Phosphoprotein</keyword>
<sequence length="507" mass="56912">MNLLKSIRSKLLLIVAVAFVGMSASSYFTLGSISDHLLSARQEAAKFAAQNAYSVLQHMESLVQEGRMDEERAQQLSREIISSMRYEDNEYLWINDMYPRMIMHPIMPQLNGQSLQTYKDPSGKRLFVEMVEVVEQYGSGYVEYKWPKPGYDDPIAKISYAKGFEPWGWVVGTGVYLDEVQQRIHRELNFAVATLVALVGVLLIPMLLLSESINRSVRNLLWGIERAGRDNDYSARVSEYGGAEMQEIARAFNRMQEQLQATHSQLEQARCDAEAASEAKGQFLANMSHELRTPLNAIIGYSEMIQEEIQEGLKPDINDDMQRIHSAGMHLLGIVNDVLDISKIESGRMELYLESFDLPRLIDEVAQLLRPMMERGKNQIQIDFDSSMGAVYADKTKVRQILINLLSNAAKFTENGTVKLLASPDGPDHFIVQVSDSGIGMSEEQRNTIFDSFTQADSSTTRRFGGTGLGLAISRNFCSMMGGSLEVLHSEPGQGSTFQLRLPRTVH</sequence>
<comment type="subcellular location">
    <subcellularLocation>
        <location evidence="2">Cell membrane</location>
        <topology evidence="2">Multi-pass membrane protein</topology>
    </subcellularLocation>
</comment>
<dbReference type="SMART" id="SM00304">
    <property type="entry name" value="HAMP"/>
    <property type="match status" value="1"/>
</dbReference>
<protein>
    <recommendedName>
        <fullName evidence="3">histidine kinase</fullName>
        <ecNumber evidence="3">2.7.13.3</ecNumber>
    </recommendedName>
</protein>
<dbReference type="GO" id="GO:0005886">
    <property type="term" value="C:plasma membrane"/>
    <property type="evidence" value="ECO:0007669"/>
    <property type="project" value="UniProtKB-SubCell"/>
</dbReference>
<dbReference type="Gene3D" id="3.30.450.20">
    <property type="entry name" value="PAS domain"/>
    <property type="match status" value="1"/>
</dbReference>
<evidence type="ECO:0000256" key="12">
    <source>
        <dbReference type="ARBA" id="ARBA00023012"/>
    </source>
</evidence>
<evidence type="ECO:0000256" key="5">
    <source>
        <dbReference type="ARBA" id="ARBA00022553"/>
    </source>
</evidence>
<dbReference type="SMART" id="SM01049">
    <property type="entry name" value="Cache_2"/>
    <property type="match status" value="1"/>
</dbReference>
<name>A0A7W7Y4M4_9BACT</name>
<dbReference type="InterPro" id="IPR003594">
    <property type="entry name" value="HATPase_dom"/>
</dbReference>
<dbReference type="FunFam" id="1.10.287.130:FF:000038">
    <property type="entry name" value="Sensory transduction histidine kinase"/>
    <property type="match status" value="1"/>
</dbReference>
<dbReference type="GO" id="GO:0000155">
    <property type="term" value="F:phosphorelay sensor kinase activity"/>
    <property type="evidence" value="ECO:0007669"/>
    <property type="project" value="InterPro"/>
</dbReference>
<dbReference type="InterPro" id="IPR003660">
    <property type="entry name" value="HAMP_dom"/>
</dbReference>
<keyword evidence="13 16" id="KW-0472">Membrane</keyword>
<dbReference type="PRINTS" id="PR00344">
    <property type="entry name" value="BCTRLSENSOR"/>
</dbReference>
<dbReference type="RefSeq" id="WP_183731755.1">
    <property type="nucleotide sequence ID" value="NZ_JACHID010000007.1"/>
</dbReference>
<dbReference type="EMBL" id="JACHID010000007">
    <property type="protein sequence ID" value="MBB5022016.1"/>
    <property type="molecule type" value="Genomic_DNA"/>
</dbReference>
<evidence type="ECO:0000259" key="17">
    <source>
        <dbReference type="PROSITE" id="PS50109"/>
    </source>
</evidence>
<dbReference type="PROSITE" id="PS50885">
    <property type="entry name" value="HAMP"/>
    <property type="match status" value="1"/>
</dbReference>
<keyword evidence="20" id="KW-1185">Reference proteome</keyword>
<keyword evidence="10" id="KW-0067">ATP-binding</keyword>
<dbReference type="SUPFAM" id="SSF47384">
    <property type="entry name" value="Homodimeric domain of signal transducing histidine kinase"/>
    <property type="match status" value="1"/>
</dbReference>
<comment type="catalytic activity">
    <reaction evidence="1">
        <text>ATP + protein L-histidine = ADP + protein N-phospho-L-histidine.</text>
        <dbReference type="EC" id="2.7.13.3"/>
    </reaction>
</comment>
<dbReference type="InterPro" id="IPR050736">
    <property type="entry name" value="Sensor_HK_Regulatory"/>
</dbReference>
<evidence type="ECO:0000256" key="1">
    <source>
        <dbReference type="ARBA" id="ARBA00000085"/>
    </source>
</evidence>
<dbReference type="PANTHER" id="PTHR43711:SF26">
    <property type="entry name" value="SENSOR HISTIDINE KINASE RCSC"/>
    <property type="match status" value="1"/>
</dbReference>
<evidence type="ECO:0000256" key="2">
    <source>
        <dbReference type="ARBA" id="ARBA00004651"/>
    </source>
</evidence>
<dbReference type="CDD" id="cd06225">
    <property type="entry name" value="HAMP"/>
    <property type="match status" value="1"/>
</dbReference>
<keyword evidence="8" id="KW-0547">Nucleotide-binding</keyword>
<keyword evidence="15" id="KW-0175">Coiled coil</keyword>
<evidence type="ECO:0000256" key="4">
    <source>
        <dbReference type="ARBA" id="ARBA00022475"/>
    </source>
</evidence>
<dbReference type="InterPro" id="IPR036890">
    <property type="entry name" value="HATPase_C_sf"/>
</dbReference>
<dbReference type="Proteomes" id="UP000528322">
    <property type="component" value="Unassembled WGS sequence"/>
</dbReference>
<dbReference type="PANTHER" id="PTHR43711">
    <property type="entry name" value="TWO-COMPONENT HISTIDINE KINASE"/>
    <property type="match status" value="1"/>
</dbReference>
<evidence type="ECO:0000256" key="16">
    <source>
        <dbReference type="SAM" id="Phobius"/>
    </source>
</evidence>
<dbReference type="InterPro" id="IPR004358">
    <property type="entry name" value="Sig_transdc_His_kin-like_C"/>
</dbReference>
<evidence type="ECO:0000256" key="3">
    <source>
        <dbReference type="ARBA" id="ARBA00012438"/>
    </source>
</evidence>
<dbReference type="Gene3D" id="3.30.565.10">
    <property type="entry name" value="Histidine kinase-like ATPase, C-terminal domain"/>
    <property type="match status" value="1"/>
</dbReference>
<dbReference type="GO" id="GO:0005524">
    <property type="term" value="F:ATP binding"/>
    <property type="evidence" value="ECO:0007669"/>
    <property type="project" value="UniProtKB-KW"/>
</dbReference>
<dbReference type="CDD" id="cd00082">
    <property type="entry name" value="HisKA"/>
    <property type="match status" value="1"/>
</dbReference>
<keyword evidence="14" id="KW-0131">Cell cycle</keyword>
<evidence type="ECO:0000256" key="6">
    <source>
        <dbReference type="ARBA" id="ARBA00022679"/>
    </source>
</evidence>
<evidence type="ECO:0000256" key="11">
    <source>
        <dbReference type="ARBA" id="ARBA00022989"/>
    </source>
</evidence>
<gene>
    <name evidence="19" type="ORF">HNR37_001333</name>
</gene>
<dbReference type="Pfam" id="PF02518">
    <property type="entry name" value="HATPase_c"/>
    <property type="match status" value="1"/>
</dbReference>
<keyword evidence="12" id="KW-0902">Two-component regulatory system</keyword>
<dbReference type="InterPro" id="IPR003661">
    <property type="entry name" value="HisK_dim/P_dom"/>
</dbReference>
<dbReference type="Pfam" id="PF17200">
    <property type="entry name" value="sCache_2"/>
    <property type="match status" value="1"/>
</dbReference>
<keyword evidence="7 16" id="KW-0812">Transmembrane</keyword>
<feature type="transmembrane region" description="Helical" evidence="16">
    <location>
        <begin position="188"/>
        <end position="209"/>
    </location>
</feature>
<dbReference type="Pfam" id="PF00512">
    <property type="entry name" value="HisKA"/>
    <property type="match status" value="1"/>
</dbReference>
<dbReference type="InterPro" id="IPR036097">
    <property type="entry name" value="HisK_dim/P_sf"/>
</dbReference>
<dbReference type="SMART" id="SM00387">
    <property type="entry name" value="HATPase_c"/>
    <property type="match status" value="1"/>
</dbReference>
<dbReference type="FunFam" id="3.30.565.10:FF:000010">
    <property type="entry name" value="Sensor histidine kinase RcsC"/>
    <property type="match status" value="1"/>
</dbReference>
<evidence type="ECO:0000256" key="15">
    <source>
        <dbReference type="SAM" id="Coils"/>
    </source>
</evidence>
<evidence type="ECO:0000259" key="18">
    <source>
        <dbReference type="PROSITE" id="PS50885"/>
    </source>
</evidence>
<dbReference type="Pfam" id="PF00672">
    <property type="entry name" value="HAMP"/>
    <property type="match status" value="1"/>
</dbReference>
<comment type="caution">
    <text evidence="19">The sequence shown here is derived from an EMBL/GenBank/DDBJ whole genome shotgun (WGS) entry which is preliminary data.</text>
</comment>
<evidence type="ECO:0000256" key="9">
    <source>
        <dbReference type="ARBA" id="ARBA00022777"/>
    </source>
</evidence>
<dbReference type="SMART" id="SM00388">
    <property type="entry name" value="HisKA"/>
    <property type="match status" value="1"/>
</dbReference>
<evidence type="ECO:0000313" key="19">
    <source>
        <dbReference type="EMBL" id="MBB5022016.1"/>
    </source>
</evidence>
<evidence type="ECO:0000256" key="13">
    <source>
        <dbReference type="ARBA" id="ARBA00023136"/>
    </source>
</evidence>
<reference evidence="19 20" key="1">
    <citation type="submission" date="2020-08" db="EMBL/GenBank/DDBJ databases">
        <title>Genomic Encyclopedia of Type Strains, Phase IV (KMG-IV): sequencing the most valuable type-strain genomes for metagenomic binning, comparative biology and taxonomic classification.</title>
        <authorList>
            <person name="Goeker M."/>
        </authorList>
    </citation>
    <scope>NUCLEOTIDE SEQUENCE [LARGE SCALE GENOMIC DNA]</scope>
    <source>
        <strain evidence="19 20">DSM 22071</strain>
    </source>
</reference>
<dbReference type="CDD" id="cd16922">
    <property type="entry name" value="HATPase_EvgS-ArcB-TorS-like"/>
    <property type="match status" value="1"/>
</dbReference>
<dbReference type="AlphaFoldDB" id="A0A7W7Y4M4"/>
<feature type="domain" description="Histidine kinase" evidence="17">
    <location>
        <begin position="286"/>
        <end position="506"/>
    </location>
</feature>
<dbReference type="Gene3D" id="1.10.287.130">
    <property type="match status" value="1"/>
</dbReference>
<proteinExistence type="predicted"/>